<dbReference type="RefSeq" id="WP_184659102.1">
    <property type="nucleotide sequence ID" value="NZ_CP031518.1"/>
</dbReference>
<sequence length="286" mass="32723">MLEFLNLPKEIYSRFGTIKRARKCFLYTAKGIRLTDLYQEGGRALLGWGGSVFTVLKNVLERGITGSYFTDFSSPCGRERSQLDRAVSALFGDERVAFTFSDKQAALEIGLHFSIQSTSFWKPWNNANVDPRTIDSIVFAPPFPWTSDIYILAVKKDAIKFLALDEEGLKAQIEKFVTRYKAYPGESFLSAPICAALTRSIYDLVKALQEREEKHWFIYDQIISKYWERKGPYLFPKVPESEYQAFVLHCLDCHLVISPDYNQPSIVPFGADKGNFALLKNKPFDF</sequence>
<comment type="caution">
    <text evidence="1">The sequence shown here is derived from an EMBL/GenBank/DDBJ whole genome shotgun (WGS) entry which is preliminary data.</text>
</comment>
<organism evidence="1 2">
    <name type="scientific">Treponema ruminis</name>
    <dbReference type="NCBI Taxonomy" id="744515"/>
    <lineage>
        <taxon>Bacteria</taxon>
        <taxon>Pseudomonadati</taxon>
        <taxon>Spirochaetota</taxon>
        <taxon>Spirochaetia</taxon>
        <taxon>Spirochaetales</taxon>
        <taxon>Treponemataceae</taxon>
        <taxon>Treponema</taxon>
    </lineage>
</organism>
<name>A0A7W8LM42_9SPIR</name>
<dbReference type="AlphaFoldDB" id="A0A7W8LM42"/>
<dbReference type="EMBL" id="JACHFQ010000004">
    <property type="protein sequence ID" value="MBB5226129.1"/>
    <property type="molecule type" value="Genomic_DNA"/>
</dbReference>
<proteinExistence type="predicted"/>
<evidence type="ECO:0000313" key="2">
    <source>
        <dbReference type="Proteomes" id="UP000518887"/>
    </source>
</evidence>
<gene>
    <name evidence="1" type="ORF">HNP76_001497</name>
</gene>
<protein>
    <submittedName>
        <fullName evidence="1">Uncharacterized protein</fullName>
    </submittedName>
</protein>
<reference evidence="1 2" key="1">
    <citation type="submission" date="2020-08" db="EMBL/GenBank/DDBJ databases">
        <title>Genomic Encyclopedia of Type Strains, Phase IV (KMG-IV): sequencing the most valuable type-strain genomes for metagenomic binning, comparative biology and taxonomic classification.</title>
        <authorList>
            <person name="Goeker M."/>
        </authorList>
    </citation>
    <scope>NUCLEOTIDE SEQUENCE [LARGE SCALE GENOMIC DNA]</scope>
    <source>
        <strain evidence="1 2">DSM 103462</strain>
    </source>
</reference>
<evidence type="ECO:0000313" key="1">
    <source>
        <dbReference type="EMBL" id="MBB5226129.1"/>
    </source>
</evidence>
<accession>A0A7W8LM42</accession>
<keyword evidence="2" id="KW-1185">Reference proteome</keyword>
<dbReference type="Proteomes" id="UP000518887">
    <property type="component" value="Unassembled WGS sequence"/>
</dbReference>